<dbReference type="PROSITE" id="PS51257">
    <property type="entry name" value="PROKAR_LIPOPROTEIN"/>
    <property type="match status" value="1"/>
</dbReference>
<comment type="similarity">
    <text evidence="1 4">Belongs to the bacterial solute-binding protein 9 family.</text>
</comment>
<proteinExistence type="inferred from homology"/>
<evidence type="ECO:0000313" key="6">
    <source>
        <dbReference type="EMBL" id="MDQ0202779.1"/>
    </source>
</evidence>
<keyword evidence="2 4" id="KW-0813">Transport</keyword>
<dbReference type="Gene3D" id="3.40.50.1980">
    <property type="entry name" value="Nitrogenase molybdenum iron protein domain"/>
    <property type="match status" value="2"/>
</dbReference>
<dbReference type="PANTHER" id="PTHR42953">
    <property type="entry name" value="HIGH-AFFINITY ZINC UPTAKE SYSTEM PROTEIN ZNUA-RELATED"/>
    <property type="match status" value="1"/>
</dbReference>
<keyword evidence="3 5" id="KW-0732">Signal</keyword>
<dbReference type="InterPro" id="IPR006127">
    <property type="entry name" value="ZnuA-like"/>
</dbReference>
<dbReference type="InterPro" id="IPR006128">
    <property type="entry name" value="Lipoprotein_PsaA-like"/>
</dbReference>
<name>A0ABT9Y4V8_9FIRM</name>
<evidence type="ECO:0000256" key="3">
    <source>
        <dbReference type="ARBA" id="ARBA00022729"/>
    </source>
</evidence>
<gene>
    <name evidence="6" type="ORF">J2S01_000472</name>
</gene>
<evidence type="ECO:0000256" key="2">
    <source>
        <dbReference type="ARBA" id="ARBA00022448"/>
    </source>
</evidence>
<organism evidence="6 7">
    <name type="scientific">Pectinatus haikarae</name>
    <dbReference type="NCBI Taxonomy" id="349096"/>
    <lineage>
        <taxon>Bacteria</taxon>
        <taxon>Bacillati</taxon>
        <taxon>Bacillota</taxon>
        <taxon>Negativicutes</taxon>
        <taxon>Selenomonadales</taxon>
        <taxon>Selenomonadaceae</taxon>
        <taxon>Pectinatus</taxon>
    </lineage>
</organism>
<feature type="signal peptide" evidence="5">
    <location>
        <begin position="1"/>
        <end position="23"/>
    </location>
</feature>
<dbReference type="PRINTS" id="PR00690">
    <property type="entry name" value="ADHESNFAMILY"/>
</dbReference>
<dbReference type="PRINTS" id="PR00691">
    <property type="entry name" value="ADHESINB"/>
</dbReference>
<reference evidence="6 7" key="1">
    <citation type="submission" date="2023-07" db="EMBL/GenBank/DDBJ databases">
        <title>Genomic Encyclopedia of Type Strains, Phase IV (KMG-IV): sequencing the most valuable type-strain genomes for metagenomic binning, comparative biology and taxonomic classification.</title>
        <authorList>
            <person name="Goeker M."/>
        </authorList>
    </citation>
    <scope>NUCLEOTIDE SEQUENCE [LARGE SCALE GENOMIC DNA]</scope>
    <source>
        <strain evidence="6 7">DSM 16980</strain>
    </source>
</reference>
<dbReference type="PANTHER" id="PTHR42953:SF3">
    <property type="entry name" value="HIGH-AFFINITY ZINC UPTAKE SYSTEM PROTEIN ZNUA"/>
    <property type="match status" value="1"/>
</dbReference>
<sequence length="305" mass="33549">MKRIFLIQIFLLIALLSMTGCKTGSEEQQSAGEPAKIKIAASFEAVKAITEAVGGEHVEVYSIIPDGTEPHNFEPTAKDLMNLQNADLFVYNGFGLESSWLDKALSSTNEEKKLTVVEASKGADPLLLDEKSDDGKAVTDPHIWLSINGAELEAENIKNALNNADPAHKDDYEKNFQAFKNSLDGLKKEYTAKFADSQRKDFVTGHAAFGYLAKDFGLKQNSVSDALLSGEPSAKKLKELTDYCKENNVTTIFVEDMVSPKVSETLAREVGAKAVEIYTLESLPEGMDYISALKYDLEKIYESLN</sequence>
<dbReference type="Pfam" id="PF01297">
    <property type="entry name" value="ZnuA"/>
    <property type="match status" value="1"/>
</dbReference>
<accession>A0ABT9Y4V8</accession>
<dbReference type="SUPFAM" id="SSF53807">
    <property type="entry name" value="Helical backbone' metal receptor"/>
    <property type="match status" value="1"/>
</dbReference>
<comment type="caution">
    <text evidence="6">The sequence shown here is derived from an EMBL/GenBank/DDBJ whole genome shotgun (WGS) entry which is preliminary data.</text>
</comment>
<protein>
    <submittedName>
        <fullName evidence="6">Zinc transport system substrate-binding protein</fullName>
    </submittedName>
</protein>
<dbReference type="Proteomes" id="UP001239167">
    <property type="component" value="Unassembled WGS sequence"/>
</dbReference>
<feature type="chain" id="PRO_5045490641" evidence="5">
    <location>
        <begin position="24"/>
        <end position="305"/>
    </location>
</feature>
<dbReference type="InterPro" id="IPR050492">
    <property type="entry name" value="Bact_metal-bind_prot9"/>
</dbReference>
<evidence type="ECO:0000313" key="7">
    <source>
        <dbReference type="Proteomes" id="UP001239167"/>
    </source>
</evidence>
<dbReference type="EMBL" id="JAUSUE010000002">
    <property type="protein sequence ID" value="MDQ0202779.1"/>
    <property type="molecule type" value="Genomic_DNA"/>
</dbReference>
<evidence type="ECO:0000256" key="5">
    <source>
        <dbReference type="SAM" id="SignalP"/>
    </source>
</evidence>
<dbReference type="InterPro" id="IPR006129">
    <property type="entry name" value="AdhesinB"/>
</dbReference>
<evidence type="ECO:0000256" key="1">
    <source>
        <dbReference type="ARBA" id="ARBA00011028"/>
    </source>
</evidence>
<evidence type="ECO:0000256" key="4">
    <source>
        <dbReference type="RuleBase" id="RU003512"/>
    </source>
</evidence>
<keyword evidence="7" id="KW-1185">Reference proteome</keyword>
<dbReference type="RefSeq" id="WP_196604940.1">
    <property type="nucleotide sequence ID" value="NZ_CP116940.1"/>
</dbReference>